<feature type="chain" id="PRO_5026110187" evidence="1">
    <location>
        <begin position="32"/>
        <end position="263"/>
    </location>
</feature>
<accession>A0A6F8XYE2</accession>
<proteinExistence type="predicted"/>
<name>A0A6F8XYE2_9ACTN</name>
<protein>
    <submittedName>
        <fullName evidence="2">Uncharacterized protein</fullName>
    </submittedName>
</protein>
<keyword evidence="1" id="KW-0732">Signal</keyword>
<keyword evidence="3" id="KW-1185">Reference proteome</keyword>
<dbReference type="EMBL" id="AP022870">
    <property type="protein sequence ID" value="BCB78845.1"/>
    <property type="molecule type" value="Genomic_DNA"/>
</dbReference>
<evidence type="ECO:0000313" key="2">
    <source>
        <dbReference type="EMBL" id="BCB78845.1"/>
    </source>
</evidence>
<sequence length="263" mass="27690">MRKRLRMVSATAAVSMALTVGAVAPARPAQAAITGWFSAVISAVVTLASRGGSGWDPQLEAAKQQIISAVESSKQEILNHIDAIAAADVEACTQAAVTKVAQIDSMPGSLLGPFVNGAVDCAALSSSYFNAVQDPWAADNIGKLMGVIYSIAMLGFAKYNLSTRTLLDNLIRGYQAVQVKMRPSNCGMGNAYPGNDIPPRPGEPMYWIVWCDAYNGDLGNATVISYYPQQPVTDAAFDEAALQAGRNTSYAIAVNALPTLRAA</sequence>
<dbReference type="KEGG" id="pfla:Pflav_052550"/>
<reference evidence="2 3" key="2">
    <citation type="submission" date="2020-03" db="EMBL/GenBank/DDBJ databases">
        <authorList>
            <person name="Ichikawa N."/>
            <person name="Kimura A."/>
            <person name="Kitahashi Y."/>
            <person name="Uohara A."/>
        </authorList>
    </citation>
    <scope>NUCLEOTIDE SEQUENCE [LARGE SCALE GENOMIC DNA]</scope>
    <source>
        <strain evidence="2 3">NBRC 107702</strain>
    </source>
</reference>
<dbReference type="AlphaFoldDB" id="A0A6F8XYE2"/>
<evidence type="ECO:0000313" key="3">
    <source>
        <dbReference type="Proteomes" id="UP000502508"/>
    </source>
</evidence>
<feature type="signal peptide" evidence="1">
    <location>
        <begin position="1"/>
        <end position="31"/>
    </location>
</feature>
<gene>
    <name evidence="2" type="ORF">Pflav_052550</name>
</gene>
<evidence type="ECO:0000256" key="1">
    <source>
        <dbReference type="SAM" id="SignalP"/>
    </source>
</evidence>
<organism evidence="2 3">
    <name type="scientific">Phytohabitans flavus</name>
    <dbReference type="NCBI Taxonomy" id="1076124"/>
    <lineage>
        <taxon>Bacteria</taxon>
        <taxon>Bacillati</taxon>
        <taxon>Actinomycetota</taxon>
        <taxon>Actinomycetes</taxon>
        <taxon>Micromonosporales</taxon>
        <taxon>Micromonosporaceae</taxon>
    </lineage>
</organism>
<dbReference type="Proteomes" id="UP000502508">
    <property type="component" value="Chromosome"/>
</dbReference>
<reference evidence="2 3" key="1">
    <citation type="submission" date="2020-03" db="EMBL/GenBank/DDBJ databases">
        <title>Whole genome shotgun sequence of Phytohabitans flavus NBRC 107702.</title>
        <authorList>
            <person name="Komaki H."/>
            <person name="Tamura T."/>
        </authorList>
    </citation>
    <scope>NUCLEOTIDE SEQUENCE [LARGE SCALE GENOMIC DNA]</scope>
    <source>
        <strain evidence="2 3">NBRC 107702</strain>
    </source>
</reference>